<feature type="compositionally biased region" description="Acidic residues" evidence="4">
    <location>
        <begin position="267"/>
        <end position="279"/>
    </location>
</feature>
<gene>
    <name evidence="6" type="ORF">LODBEIA_P43630</name>
</gene>
<dbReference type="InterPro" id="IPR011009">
    <property type="entry name" value="Kinase-like_dom_sf"/>
</dbReference>
<evidence type="ECO:0000256" key="2">
    <source>
        <dbReference type="ARBA" id="ARBA00022741"/>
    </source>
</evidence>
<dbReference type="PROSITE" id="PS50011">
    <property type="entry name" value="PROTEIN_KINASE_DOM"/>
    <property type="match status" value="1"/>
</dbReference>
<organism evidence="6 7">
    <name type="scientific">Lodderomyces beijingensis</name>
    <dbReference type="NCBI Taxonomy" id="1775926"/>
    <lineage>
        <taxon>Eukaryota</taxon>
        <taxon>Fungi</taxon>
        <taxon>Dikarya</taxon>
        <taxon>Ascomycota</taxon>
        <taxon>Saccharomycotina</taxon>
        <taxon>Pichiomycetes</taxon>
        <taxon>Debaryomycetaceae</taxon>
        <taxon>Candida/Lodderomyces clade</taxon>
        <taxon>Lodderomyces</taxon>
    </lineage>
</organism>
<dbReference type="PROSITE" id="PS00108">
    <property type="entry name" value="PROTEIN_KINASE_ST"/>
    <property type="match status" value="1"/>
</dbReference>
<dbReference type="SUPFAM" id="SSF56112">
    <property type="entry name" value="Protein kinase-like (PK-like)"/>
    <property type="match status" value="1"/>
</dbReference>
<feature type="domain" description="Protein kinase" evidence="5">
    <location>
        <begin position="8"/>
        <end position="375"/>
    </location>
</feature>
<dbReference type="InterPro" id="IPR000719">
    <property type="entry name" value="Prot_kinase_dom"/>
</dbReference>
<dbReference type="InterPro" id="IPR050108">
    <property type="entry name" value="CDK"/>
</dbReference>
<dbReference type="PANTHER" id="PTHR24056">
    <property type="entry name" value="CELL DIVISION PROTEIN KINASE"/>
    <property type="match status" value="1"/>
</dbReference>
<dbReference type="InterPro" id="IPR008271">
    <property type="entry name" value="Ser/Thr_kinase_AS"/>
</dbReference>
<name>A0ABP0ZPS1_9ASCO</name>
<keyword evidence="2" id="KW-0547">Nucleotide-binding</keyword>
<keyword evidence="3" id="KW-0067">ATP-binding</keyword>
<dbReference type="PANTHER" id="PTHR24056:SF508">
    <property type="entry name" value="CYCLIN-DEPENDENT KINASE 10"/>
    <property type="match status" value="1"/>
</dbReference>
<dbReference type="Proteomes" id="UP001497383">
    <property type="component" value="Chromosome 5"/>
</dbReference>
<protein>
    <recommendedName>
        <fullName evidence="5">Protein kinase domain-containing protein</fullName>
    </recommendedName>
</protein>
<proteinExistence type="inferred from homology"/>
<evidence type="ECO:0000256" key="1">
    <source>
        <dbReference type="ARBA" id="ARBA00006485"/>
    </source>
</evidence>
<comment type="similarity">
    <text evidence="1">Belongs to the protein kinase superfamily. CMGC Ser/Thr protein kinase family. CDC2/CDKX subfamily.</text>
</comment>
<evidence type="ECO:0000259" key="5">
    <source>
        <dbReference type="PROSITE" id="PS50011"/>
    </source>
</evidence>
<accession>A0ABP0ZPS1</accession>
<dbReference type="Pfam" id="PF00069">
    <property type="entry name" value="Pkinase"/>
    <property type="match status" value="1"/>
</dbReference>
<dbReference type="GeneID" id="92209559"/>
<dbReference type="RefSeq" id="XP_066831301.1">
    <property type="nucleotide sequence ID" value="XM_066974576.1"/>
</dbReference>
<evidence type="ECO:0000256" key="4">
    <source>
        <dbReference type="SAM" id="MobiDB-lite"/>
    </source>
</evidence>
<keyword evidence="7" id="KW-1185">Reference proteome</keyword>
<evidence type="ECO:0000313" key="7">
    <source>
        <dbReference type="Proteomes" id="UP001497383"/>
    </source>
</evidence>
<dbReference type="SMART" id="SM00220">
    <property type="entry name" value="S_TKc"/>
    <property type="match status" value="1"/>
</dbReference>
<feature type="region of interest" description="Disordered" evidence="4">
    <location>
        <begin position="258"/>
        <end position="279"/>
    </location>
</feature>
<evidence type="ECO:0000256" key="3">
    <source>
        <dbReference type="ARBA" id="ARBA00022840"/>
    </source>
</evidence>
<reference evidence="6 7" key="1">
    <citation type="submission" date="2024-03" db="EMBL/GenBank/DDBJ databases">
        <authorList>
            <person name="Brejova B."/>
        </authorList>
    </citation>
    <scope>NUCLEOTIDE SEQUENCE [LARGE SCALE GENOMIC DNA]</scope>
    <source>
        <strain evidence="6 7">CBS 14171</strain>
    </source>
</reference>
<dbReference type="EMBL" id="OZ022409">
    <property type="protein sequence ID" value="CAK9440263.1"/>
    <property type="molecule type" value="Genomic_DNA"/>
</dbReference>
<sequence>MVKLDELYTEKQLIYNSPISDICKAKPVNSGAAAVVCLKIVDVDFKIPPHSIHREIEAIKKLQSHRAIVEYIDHFQIIDDMILVEQYYDMNLSQLMTHVAKYSRKKTRLNLENPLLAPSYTIWNNIASDDVRGFLTSMSDGLRHIHGHGIIHRDIKPSNILFKKKLTSNGGGGDDDDDDDVDITQPVIADFGVCYDTTNPPSDEPPLGKYIDVCTGIYKSPELLLGMTDYQYEIDVWALGVILTILYSPDFKSVLLRGGCGQQEKGGEEDEDEDGDEEMRNEMQISDLHLLSCIFNSFGTPHYEPDDDEEMVWQELERDEYHFKKFNLKKHKRKAVGELIPRCHDEQVQLLFSKMTRYDRGKRITSEELFNSLKR</sequence>
<dbReference type="Gene3D" id="1.10.510.10">
    <property type="entry name" value="Transferase(Phosphotransferase) domain 1"/>
    <property type="match status" value="1"/>
</dbReference>
<dbReference type="Gene3D" id="3.30.200.20">
    <property type="entry name" value="Phosphorylase Kinase, domain 1"/>
    <property type="match status" value="1"/>
</dbReference>
<evidence type="ECO:0000313" key="6">
    <source>
        <dbReference type="EMBL" id="CAK9440263.1"/>
    </source>
</evidence>